<dbReference type="Pfam" id="PF11667">
    <property type="entry name" value="DUF3267"/>
    <property type="match status" value="1"/>
</dbReference>
<feature type="transmembrane region" description="Helical" evidence="1">
    <location>
        <begin position="105"/>
        <end position="128"/>
    </location>
</feature>
<comment type="caution">
    <text evidence="2">The sequence shown here is derived from an EMBL/GenBank/DDBJ whole genome shotgun (WGS) entry which is preliminary data.</text>
</comment>
<gene>
    <name evidence="2" type="ORF">KR50_25620</name>
</gene>
<feature type="transmembrane region" description="Helical" evidence="1">
    <location>
        <begin position="134"/>
        <end position="152"/>
    </location>
</feature>
<sequence>MHCWKSINVKKQYGFYRIFMFSAILVLAVFSFLYISSQLISETSLKDQYFLVFVIGLFIIYPSHKLFHVLPLLSYLNNIIIKTRFQFYFVPIMSVRVKKPIPKTAFILALVSPFIIINTVLLTGAFSFPSYSHYFTMLTAYHCGICLVDFLYAKCLLKSPKGAFIEEYDEGYEILVPVKNIQYTNA</sequence>
<organism evidence="2 3">
    <name type="scientific">Jeotgalibacillus campisalis</name>
    <dbReference type="NCBI Taxonomy" id="220754"/>
    <lineage>
        <taxon>Bacteria</taxon>
        <taxon>Bacillati</taxon>
        <taxon>Bacillota</taxon>
        <taxon>Bacilli</taxon>
        <taxon>Bacillales</taxon>
        <taxon>Caryophanaceae</taxon>
        <taxon>Jeotgalibacillus</taxon>
    </lineage>
</organism>
<keyword evidence="1" id="KW-1133">Transmembrane helix</keyword>
<dbReference type="PATRIC" id="fig|220754.4.peg.2579"/>
<name>A0A0C2R971_9BACL</name>
<evidence type="ECO:0000256" key="1">
    <source>
        <dbReference type="SAM" id="Phobius"/>
    </source>
</evidence>
<evidence type="ECO:0008006" key="4">
    <source>
        <dbReference type="Google" id="ProtNLM"/>
    </source>
</evidence>
<dbReference type="OrthoDB" id="2360495at2"/>
<keyword evidence="1" id="KW-0812">Transmembrane</keyword>
<evidence type="ECO:0000313" key="2">
    <source>
        <dbReference type="EMBL" id="KIL46865.1"/>
    </source>
</evidence>
<dbReference type="EMBL" id="JXRR01000016">
    <property type="protein sequence ID" value="KIL46865.1"/>
    <property type="molecule type" value="Genomic_DNA"/>
</dbReference>
<evidence type="ECO:0000313" key="3">
    <source>
        <dbReference type="Proteomes" id="UP000031972"/>
    </source>
</evidence>
<proteinExistence type="predicted"/>
<keyword evidence="1" id="KW-0472">Membrane</keyword>
<accession>A0A0C2R971</accession>
<protein>
    <recommendedName>
        <fullName evidence="4">DUF3267 domain-containing protein</fullName>
    </recommendedName>
</protein>
<dbReference type="Proteomes" id="UP000031972">
    <property type="component" value="Unassembled WGS sequence"/>
</dbReference>
<dbReference type="InterPro" id="IPR021683">
    <property type="entry name" value="DUF3267"/>
</dbReference>
<dbReference type="AlphaFoldDB" id="A0A0C2R971"/>
<feature type="transmembrane region" description="Helical" evidence="1">
    <location>
        <begin position="14"/>
        <end position="35"/>
    </location>
</feature>
<dbReference type="RefSeq" id="WP_041058977.1">
    <property type="nucleotide sequence ID" value="NZ_JXRR01000016.1"/>
</dbReference>
<keyword evidence="3" id="KW-1185">Reference proteome</keyword>
<reference evidence="2 3" key="1">
    <citation type="submission" date="2015-01" db="EMBL/GenBank/DDBJ databases">
        <title>Jeotgalibacillus campisalis genome sequencing.</title>
        <authorList>
            <person name="Goh K.M."/>
            <person name="Chan K.-G."/>
            <person name="Yaakop A.S."/>
            <person name="Ee R."/>
            <person name="Gan H.M."/>
            <person name="Chan C.S."/>
        </authorList>
    </citation>
    <scope>NUCLEOTIDE SEQUENCE [LARGE SCALE GENOMIC DNA]</scope>
    <source>
        <strain evidence="2 3">SF-57</strain>
    </source>
</reference>
<feature type="transmembrane region" description="Helical" evidence="1">
    <location>
        <begin position="47"/>
        <end position="63"/>
    </location>
</feature>